<dbReference type="InterPro" id="IPR005119">
    <property type="entry name" value="LysR_subst-bd"/>
</dbReference>
<evidence type="ECO:0000259" key="6">
    <source>
        <dbReference type="PROSITE" id="PS50931"/>
    </source>
</evidence>
<dbReference type="Gene3D" id="3.40.190.290">
    <property type="match status" value="1"/>
</dbReference>
<reference evidence="7 8" key="1">
    <citation type="submission" date="2020-12" db="EMBL/GenBank/DDBJ databases">
        <title>Novel Thalassolituus-related marine hydrocarbonoclastic bacteria mediated algae-derived hydrocarbons mineralization in twilight zone of the northern South China Sea.</title>
        <authorList>
            <person name="Dong C."/>
        </authorList>
    </citation>
    <scope>NUCLEOTIDE SEQUENCE [LARGE SCALE GENOMIC DNA]</scope>
    <source>
        <strain evidence="7 8">IMCC1826</strain>
    </source>
</reference>
<comment type="similarity">
    <text evidence="1">Belongs to the LysR transcriptional regulatory family.</text>
</comment>
<name>A0ABS7ZTH8_9GAMM</name>
<evidence type="ECO:0000256" key="4">
    <source>
        <dbReference type="ARBA" id="ARBA00023159"/>
    </source>
</evidence>
<dbReference type="Pfam" id="PF00126">
    <property type="entry name" value="HTH_1"/>
    <property type="match status" value="1"/>
</dbReference>
<accession>A0ABS7ZTH8</accession>
<proteinExistence type="inferred from homology"/>
<dbReference type="Gene3D" id="1.10.10.10">
    <property type="entry name" value="Winged helix-like DNA-binding domain superfamily/Winged helix DNA-binding domain"/>
    <property type="match status" value="1"/>
</dbReference>
<dbReference type="SUPFAM" id="SSF53850">
    <property type="entry name" value="Periplasmic binding protein-like II"/>
    <property type="match status" value="1"/>
</dbReference>
<sequence>MNYKHLQYFHAVAEEGSVHAAARRLNVTPQTISGQLRLLEDQLGNQLFAKAGRGLELTDAGRVVLDYTREMFRLGDELQEVMHQGTAERPAEFRVGIVDALPKSIAHRLLTPALTGPGRMRIICHEEQMPVLLGELAVHRLDLVLADSPIPSGMNVRCFNHLLGRSPLACFAAPSLLQEYPGSFPACLHDAPLLLPTDNASGLRTELLSWLNRMQLSVRISGEFDDSALLQAFGSEGHGFFFAPSAIRDEICHQFGVHCIGEVEDLVQEFYAISAERKISHQAVREITDKATDTLFS</sequence>
<feature type="domain" description="HTH lysR-type" evidence="6">
    <location>
        <begin position="1"/>
        <end position="58"/>
    </location>
</feature>
<dbReference type="PANTHER" id="PTHR30293:SF2">
    <property type="entry name" value="TRANSCRIPTIONAL ACTIVATOR PROTEIN NHAR"/>
    <property type="match status" value="1"/>
</dbReference>
<evidence type="ECO:0000313" key="7">
    <source>
        <dbReference type="EMBL" id="MCA6064979.1"/>
    </source>
</evidence>
<keyword evidence="8" id="KW-1185">Reference proteome</keyword>
<dbReference type="PANTHER" id="PTHR30293">
    <property type="entry name" value="TRANSCRIPTIONAL REGULATORY PROTEIN NAC-RELATED"/>
    <property type="match status" value="1"/>
</dbReference>
<evidence type="ECO:0000256" key="2">
    <source>
        <dbReference type="ARBA" id="ARBA00023015"/>
    </source>
</evidence>
<dbReference type="InterPro" id="IPR000847">
    <property type="entry name" value="LysR_HTH_N"/>
</dbReference>
<evidence type="ECO:0000256" key="5">
    <source>
        <dbReference type="ARBA" id="ARBA00023163"/>
    </source>
</evidence>
<dbReference type="Proteomes" id="UP000714380">
    <property type="component" value="Unassembled WGS sequence"/>
</dbReference>
<organism evidence="7 8">
    <name type="scientific">Thalassolituus marinus</name>
    <dbReference type="NCBI Taxonomy" id="671053"/>
    <lineage>
        <taxon>Bacteria</taxon>
        <taxon>Pseudomonadati</taxon>
        <taxon>Pseudomonadota</taxon>
        <taxon>Gammaproteobacteria</taxon>
        <taxon>Oceanospirillales</taxon>
        <taxon>Oceanospirillaceae</taxon>
        <taxon>Thalassolituus</taxon>
    </lineage>
</organism>
<keyword evidence="5" id="KW-0804">Transcription</keyword>
<keyword evidence="4" id="KW-0010">Activator</keyword>
<dbReference type="NCBIfam" id="NF008284">
    <property type="entry name" value="PRK11062.1"/>
    <property type="match status" value="1"/>
</dbReference>
<evidence type="ECO:0000256" key="1">
    <source>
        <dbReference type="ARBA" id="ARBA00009437"/>
    </source>
</evidence>
<dbReference type="PROSITE" id="PS50931">
    <property type="entry name" value="HTH_LYSR"/>
    <property type="match status" value="1"/>
</dbReference>
<dbReference type="Pfam" id="PF03466">
    <property type="entry name" value="LysR_substrate"/>
    <property type="match status" value="1"/>
</dbReference>
<dbReference type="InterPro" id="IPR036390">
    <property type="entry name" value="WH_DNA-bd_sf"/>
</dbReference>
<evidence type="ECO:0000313" key="8">
    <source>
        <dbReference type="Proteomes" id="UP000714380"/>
    </source>
</evidence>
<evidence type="ECO:0000256" key="3">
    <source>
        <dbReference type="ARBA" id="ARBA00023125"/>
    </source>
</evidence>
<keyword evidence="3" id="KW-0238">DNA-binding</keyword>
<dbReference type="SUPFAM" id="SSF46785">
    <property type="entry name" value="Winged helix' DNA-binding domain"/>
    <property type="match status" value="1"/>
</dbReference>
<dbReference type="InterPro" id="IPR036388">
    <property type="entry name" value="WH-like_DNA-bd_sf"/>
</dbReference>
<comment type="caution">
    <text evidence="7">The sequence shown here is derived from an EMBL/GenBank/DDBJ whole genome shotgun (WGS) entry which is preliminary data.</text>
</comment>
<protein>
    <submittedName>
        <fullName evidence="7">Transcriptional activator NhaR</fullName>
    </submittedName>
</protein>
<dbReference type="EMBL" id="JAEDAH010000097">
    <property type="protein sequence ID" value="MCA6064979.1"/>
    <property type="molecule type" value="Genomic_DNA"/>
</dbReference>
<gene>
    <name evidence="7" type="primary">nhaR</name>
    <name evidence="7" type="ORF">I9W95_15330</name>
</gene>
<keyword evidence="2" id="KW-0805">Transcription regulation</keyword>